<dbReference type="Proteomes" id="UP000216752">
    <property type="component" value="Chromosome"/>
</dbReference>
<evidence type="ECO:0000313" key="1">
    <source>
        <dbReference type="EMBL" id="XFO69019.1"/>
    </source>
</evidence>
<evidence type="ECO:0008006" key="3">
    <source>
        <dbReference type="Google" id="ProtNLM"/>
    </source>
</evidence>
<gene>
    <name evidence="1" type="ORF">SPSIL_052470</name>
</gene>
<reference evidence="1" key="1">
    <citation type="submission" date="2024-05" db="EMBL/GenBank/DDBJ databases">
        <title>Isolation and characterization of Sporomusa carbonis sp. nov., a carboxydotrophic hydrogenogen in the genus of Sporomusa isolated from a charcoal burning pile.</title>
        <authorList>
            <person name="Boeer T."/>
            <person name="Rosenbaum F."/>
            <person name="Eysell L."/>
            <person name="Mueller V."/>
            <person name="Daniel R."/>
            <person name="Poehlein A."/>
        </authorList>
    </citation>
    <scope>NUCLEOTIDE SEQUENCE [LARGE SCALE GENOMIC DNA]</scope>
    <source>
        <strain evidence="1">DSM 10669</strain>
    </source>
</reference>
<organism evidence="1 2">
    <name type="scientific">Sporomusa silvacetica DSM 10669</name>
    <dbReference type="NCBI Taxonomy" id="1123289"/>
    <lineage>
        <taxon>Bacteria</taxon>
        <taxon>Bacillati</taxon>
        <taxon>Bacillota</taxon>
        <taxon>Negativicutes</taxon>
        <taxon>Selenomonadales</taxon>
        <taxon>Sporomusaceae</taxon>
        <taxon>Sporomusa</taxon>
    </lineage>
</organism>
<keyword evidence="2" id="KW-1185">Reference proteome</keyword>
<proteinExistence type="predicted"/>
<dbReference type="EMBL" id="CP155573">
    <property type="protein sequence ID" value="XFO69019.1"/>
    <property type="molecule type" value="Genomic_DNA"/>
</dbReference>
<protein>
    <recommendedName>
        <fullName evidence="3">Piwi domain-containing protein</fullName>
    </recommendedName>
</protein>
<name>A0ABZ3ITM3_9FIRM</name>
<accession>A0ABZ3ITM3</accession>
<sequence length="503" mass="58142">MASLVEEKVVLDKSDIDILNSFVGFGNLKETDVLFFGVEEGLGPNQPNSSLVKKNYAEVELRCKYFGEDTNLYLNEKNKHEGFWVNPNDTNKLRESCYLNLGYEYSPPGNPGGIYVKYTARMIQAFNAKSDKDAARWFDDTIEVENKLRTFMREGVYGNRFGKRAALADWRPLPRQKIGTWLYQAPFEEKTYLNTFDFIDVEDKYCIQLRENRVNIFKRLFNQYHIPIIIAIGERRRFVNRFSNMFKDKLDFYEVGLPEKTTINYAFAKVLSGTTLVVCIDHFNSIPNNQTGWGGMSLDKLKSITLAIRKLLAGNRALTDKDIYNKYCSRNDNQLDYSDKKRFDVDYTTKNSNGDVLRGQLAEFIKNKLENYLTYVNGKMTRQRYISNKMSIRDAQGGKGLVKNGNLLVFEVENKQECCIRLLVVGGELENRKIIFSRLATAGEPFKNITNKATGTCTIYTCKLYKKNEVIDVDFNSLKEIVKGRLDNFLKYDLPEIEQKLEF</sequence>
<dbReference type="RefSeq" id="WP_094604511.1">
    <property type="nucleotide sequence ID" value="NZ_CP155573.1"/>
</dbReference>
<evidence type="ECO:0000313" key="2">
    <source>
        <dbReference type="Proteomes" id="UP000216752"/>
    </source>
</evidence>